<feature type="transmembrane region" description="Helical" evidence="1">
    <location>
        <begin position="24"/>
        <end position="47"/>
    </location>
</feature>
<keyword evidence="1" id="KW-0812">Transmembrane</keyword>
<dbReference type="Proteomes" id="UP000178254">
    <property type="component" value="Unassembled WGS sequence"/>
</dbReference>
<evidence type="ECO:0000313" key="3">
    <source>
        <dbReference type="Proteomes" id="UP000178254"/>
    </source>
</evidence>
<keyword evidence="1" id="KW-1133">Transmembrane helix</keyword>
<dbReference type="STRING" id="1798709.A2538_01750"/>
<evidence type="ECO:0000256" key="1">
    <source>
        <dbReference type="SAM" id="Phobius"/>
    </source>
</evidence>
<keyword evidence="1" id="KW-0472">Membrane</keyword>
<reference evidence="2 3" key="1">
    <citation type="journal article" date="2016" name="Nat. Commun.">
        <title>Thousands of microbial genomes shed light on interconnected biogeochemical processes in an aquifer system.</title>
        <authorList>
            <person name="Anantharaman K."/>
            <person name="Brown C.T."/>
            <person name="Hug L.A."/>
            <person name="Sharon I."/>
            <person name="Castelle C.J."/>
            <person name="Probst A.J."/>
            <person name="Thomas B.C."/>
            <person name="Singh A."/>
            <person name="Wilkins M.J."/>
            <person name="Karaoz U."/>
            <person name="Brodie E.L."/>
            <person name="Williams K.H."/>
            <person name="Hubbard S.S."/>
            <person name="Banfield J.F."/>
        </authorList>
    </citation>
    <scope>NUCLEOTIDE SEQUENCE [LARGE SCALE GENOMIC DNA]</scope>
</reference>
<evidence type="ECO:0000313" key="2">
    <source>
        <dbReference type="EMBL" id="OGH94271.1"/>
    </source>
</evidence>
<name>A0A1F6PDN7_9BACT</name>
<dbReference type="EMBL" id="MFRE01000010">
    <property type="protein sequence ID" value="OGH94271.1"/>
    <property type="molecule type" value="Genomic_DNA"/>
</dbReference>
<gene>
    <name evidence="2" type="ORF">A2538_01750</name>
</gene>
<feature type="transmembrane region" description="Helical" evidence="1">
    <location>
        <begin position="59"/>
        <end position="88"/>
    </location>
</feature>
<organism evidence="2 3">
    <name type="scientific">Candidatus Magasanikbacteria bacterium RIFOXYD2_FULL_41_14</name>
    <dbReference type="NCBI Taxonomy" id="1798709"/>
    <lineage>
        <taxon>Bacteria</taxon>
        <taxon>Candidatus Magasanikiibacteriota</taxon>
    </lineage>
</organism>
<dbReference type="AlphaFoldDB" id="A0A1F6PDN7"/>
<accession>A0A1F6PDN7</accession>
<comment type="caution">
    <text evidence="2">The sequence shown here is derived from an EMBL/GenBank/DDBJ whole genome shotgun (WGS) entry which is preliminary data.</text>
</comment>
<protein>
    <recommendedName>
        <fullName evidence="4">DUF304 domain-containing protein</fullName>
    </recommendedName>
</protein>
<sequence>MNLVRFIAKKIYEHIVTTVRHHPVTFLPTIFIFLILAAMPIGVVGMLNQLYPTLLINDLAYPLGVLFFSAYYLSICLFFYSYFVTFYLDMWIVTNDRLIDVYQKNLFSRTISELDLYQIQDVTSDVHGLFPSIFNYGNVTIQTAGPVPKFIIHNAHRPHKLRQLVLDLAAEDKRHHNK</sequence>
<proteinExistence type="predicted"/>
<evidence type="ECO:0008006" key="4">
    <source>
        <dbReference type="Google" id="ProtNLM"/>
    </source>
</evidence>